<feature type="compositionally biased region" description="Basic and acidic residues" evidence="1">
    <location>
        <begin position="199"/>
        <end position="211"/>
    </location>
</feature>
<evidence type="ECO:0000313" key="3">
    <source>
        <dbReference type="Proteomes" id="UP000187429"/>
    </source>
</evidence>
<evidence type="ECO:0000256" key="1">
    <source>
        <dbReference type="SAM" id="MobiDB-lite"/>
    </source>
</evidence>
<name>A0A1R1YP35_9FUNG</name>
<evidence type="ECO:0000313" key="2">
    <source>
        <dbReference type="EMBL" id="OMJ28595.1"/>
    </source>
</evidence>
<gene>
    <name evidence="2" type="ORF">AYI69_g1924</name>
</gene>
<feature type="region of interest" description="Disordered" evidence="1">
    <location>
        <begin position="194"/>
        <end position="222"/>
    </location>
</feature>
<accession>A0A1R1YP35</accession>
<reference evidence="3" key="1">
    <citation type="submission" date="2017-01" db="EMBL/GenBank/DDBJ databases">
        <authorList>
            <person name="Wang Y."/>
            <person name="White M."/>
            <person name="Kvist S."/>
            <person name="Moncalvo J.-M."/>
        </authorList>
    </citation>
    <scope>NUCLEOTIDE SEQUENCE [LARGE SCALE GENOMIC DNA]</scope>
    <source>
        <strain evidence="3">ID-206-W2</strain>
    </source>
</reference>
<organism evidence="2 3">
    <name type="scientific">Smittium culicis</name>
    <dbReference type="NCBI Taxonomy" id="133412"/>
    <lineage>
        <taxon>Eukaryota</taxon>
        <taxon>Fungi</taxon>
        <taxon>Fungi incertae sedis</taxon>
        <taxon>Zoopagomycota</taxon>
        <taxon>Kickxellomycotina</taxon>
        <taxon>Harpellomycetes</taxon>
        <taxon>Harpellales</taxon>
        <taxon>Legeriomycetaceae</taxon>
        <taxon>Smittium</taxon>
    </lineage>
</organism>
<protein>
    <submittedName>
        <fullName evidence="2">Uncharacterized protein</fullName>
    </submittedName>
</protein>
<comment type="caution">
    <text evidence="2">The sequence shown here is derived from an EMBL/GenBank/DDBJ whole genome shotgun (WGS) entry which is preliminary data.</text>
</comment>
<sequence>MAKVIQNTNELSQKDIHLDSEFDSSLYPSLSESSSVVSCESSDASLAEDTIISCKTNVSALESEPATNPADDQKGFFNMLYEIPVINSTVSSIKSRIPENKYSDMLSSFATRLSAIADSKIPVDGSIRRSLVVMDSQACKSLKSIEVKYPIINKPTDEVIEAIKNSVKEIEASHPTVAGVINNAKNSAISTASYIGSKAKPEPTSDIPKDPETEDSASHSITQKTTALLSELTSSVASYVSPVASSIDEKIHISKAKSTVDEKIKYYNDTIKSHTAAYHSSISKNIQLISNTPTQVSSYVSDKLSIANDSLASLKSKISSLIDYEYKVIESSFYNSVDAFSKTEFGSKVSAKIQHDKPIYTEKILLALDATVNSSPSFLKPKLAYYSAYISSLIQSTHKSENVSI</sequence>
<dbReference type="EMBL" id="LSSM01000536">
    <property type="protein sequence ID" value="OMJ28595.1"/>
    <property type="molecule type" value="Genomic_DNA"/>
</dbReference>
<dbReference type="Proteomes" id="UP000187429">
    <property type="component" value="Unassembled WGS sequence"/>
</dbReference>
<proteinExistence type="predicted"/>
<dbReference type="AlphaFoldDB" id="A0A1R1YP35"/>
<keyword evidence="3" id="KW-1185">Reference proteome</keyword>
<dbReference type="OrthoDB" id="376826at2759"/>